<evidence type="ECO:0000256" key="5">
    <source>
        <dbReference type="ARBA" id="ARBA00023136"/>
    </source>
</evidence>
<gene>
    <name evidence="7" type="ORF">QEH59_02575</name>
</gene>
<keyword evidence="5 6" id="KW-0472">Membrane</keyword>
<evidence type="ECO:0000256" key="6">
    <source>
        <dbReference type="SAM" id="Phobius"/>
    </source>
</evidence>
<sequence>MPEHETISWLLFANLSFFGVIVSQQLGSIFSNMLSFAMGGAEDLGVKNAVTVRDYSDGPNWGAFARAYGTLRWLQVGTAFTNLLLAGAMGYYALGNLLDGVSHPEAVIGAFIIILVTGFISTSLGNYETALRGMNKVALENRWQTIMSLISVAVGVISLVLGGGIFWTTLVMQMVIMCNVLRMRYLAFRAEDGAIQKFPQLLFDREIFVAAWGPMWRQGLVAFAAVGFVQGIGVIFSFTGTAAEVGSYFLLIRIWSAVNLFSHAPFSSVAPRFSREIARGQIAAVRDEILLRFRASLSLFVVGMFGIVFVAPWLLQFIGANLLLPDFYTTALYCCFGCYAKYFSLAQHVLMLGNVVIQYWERLLVGLLGIFLVSYLMPKYGNFGIVLGIVAPYPFVFRLVAIRQASDFLGIKQVRLLREGIISVIYLVCTFSWGLVMFIRN</sequence>
<feature type="transmembrane region" description="Helical" evidence="6">
    <location>
        <begin position="383"/>
        <end position="401"/>
    </location>
</feature>
<organism evidence="7 8">
    <name type="scientific">Thalassobacterium sedimentorum</name>
    <dbReference type="NCBI Taxonomy" id="3041258"/>
    <lineage>
        <taxon>Bacteria</taxon>
        <taxon>Pseudomonadati</taxon>
        <taxon>Verrucomicrobiota</taxon>
        <taxon>Opitutia</taxon>
        <taxon>Puniceicoccales</taxon>
        <taxon>Coraliomargaritaceae</taxon>
        <taxon>Thalassobacterium</taxon>
    </lineage>
</organism>
<keyword evidence="2" id="KW-1003">Cell membrane</keyword>
<reference evidence="7 8" key="1">
    <citation type="submission" date="2023-04" db="EMBL/GenBank/DDBJ databases">
        <title>A novel bacteria isolated from coastal sediment.</title>
        <authorList>
            <person name="Liu X.-J."/>
            <person name="Du Z.-J."/>
        </authorList>
    </citation>
    <scope>NUCLEOTIDE SEQUENCE [LARGE SCALE GENOMIC DNA]</scope>
    <source>
        <strain evidence="7 8">SDUM461004</strain>
    </source>
</reference>
<dbReference type="EMBL" id="JARXIC010000003">
    <property type="protein sequence ID" value="MDQ8193293.1"/>
    <property type="molecule type" value="Genomic_DNA"/>
</dbReference>
<evidence type="ECO:0000256" key="2">
    <source>
        <dbReference type="ARBA" id="ARBA00022475"/>
    </source>
</evidence>
<dbReference type="InterPro" id="IPR050833">
    <property type="entry name" value="Poly_Biosynth_Transport"/>
</dbReference>
<dbReference type="RefSeq" id="WP_308983797.1">
    <property type="nucleotide sequence ID" value="NZ_JARXIC010000003.1"/>
</dbReference>
<name>A0ABU1AGJ9_9BACT</name>
<feature type="transmembrane region" description="Helical" evidence="6">
    <location>
        <begin position="359"/>
        <end position="377"/>
    </location>
</feature>
<feature type="transmembrane region" description="Helical" evidence="6">
    <location>
        <begin position="7"/>
        <end position="26"/>
    </location>
</feature>
<feature type="transmembrane region" description="Helical" evidence="6">
    <location>
        <begin position="106"/>
        <end position="126"/>
    </location>
</feature>
<protein>
    <recommendedName>
        <fullName evidence="9">Polysaccharide biosynthesis protein</fullName>
    </recommendedName>
</protein>
<keyword evidence="3 6" id="KW-0812">Transmembrane</keyword>
<feature type="transmembrane region" description="Helical" evidence="6">
    <location>
        <begin position="73"/>
        <end position="94"/>
    </location>
</feature>
<evidence type="ECO:0000256" key="1">
    <source>
        <dbReference type="ARBA" id="ARBA00004651"/>
    </source>
</evidence>
<dbReference type="PANTHER" id="PTHR30250">
    <property type="entry name" value="PST FAMILY PREDICTED COLANIC ACID TRANSPORTER"/>
    <property type="match status" value="1"/>
</dbReference>
<dbReference type="Proteomes" id="UP001243717">
    <property type="component" value="Unassembled WGS sequence"/>
</dbReference>
<evidence type="ECO:0000256" key="3">
    <source>
        <dbReference type="ARBA" id="ARBA00022692"/>
    </source>
</evidence>
<evidence type="ECO:0008006" key="9">
    <source>
        <dbReference type="Google" id="ProtNLM"/>
    </source>
</evidence>
<comment type="caution">
    <text evidence="7">The sequence shown here is derived from an EMBL/GenBank/DDBJ whole genome shotgun (WGS) entry which is preliminary data.</text>
</comment>
<feature type="transmembrane region" description="Helical" evidence="6">
    <location>
        <begin position="421"/>
        <end position="439"/>
    </location>
</feature>
<feature type="transmembrane region" description="Helical" evidence="6">
    <location>
        <begin position="146"/>
        <end position="176"/>
    </location>
</feature>
<evidence type="ECO:0000313" key="8">
    <source>
        <dbReference type="Proteomes" id="UP001243717"/>
    </source>
</evidence>
<feature type="transmembrane region" description="Helical" evidence="6">
    <location>
        <begin position="291"/>
        <end position="315"/>
    </location>
</feature>
<evidence type="ECO:0000313" key="7">
    <source>
        <dbReference type="EMBL" id="MDQ8193293.1"/>
    </source>
</evidence>
<accession>A0ABU1AGJ9</accession>
<proteinExistence type="predicted"/>
<evidence type="ECO:0000256" key="4">
    <source>
        <dbReference type="ARBA" id="ARBA00022989"/>
    </source>
</evidence>
<feature type="transmembrane region" description="Helical" evidence="6">
    <location>
        <begin position="248"/>
        <end position="270"/>
    </location>
</feature>
<comment type="subcellular location">
    <subcellularLocation>
        <location evidence="1">Cell membrane</location>
        <topology evidence="1">Multi-pass membrane protein</topology>
    </subcellularLocation>
</comment>
<feature type="transmembrane region" description="Helical" evidence="6">
    <location>
        <begin position="220"/>
        <end position="242"/>
    </location>
</feature>
<keyword evidence="8" id="KW-1185">Reference proteome</keyword>
<keyword evidence="4 6" id="KW-1133">Transmembrane helix</keyword>
<dbReference type="PANTHER" id="PTHR30250:SF26">
    <property type="entry name" value="PSMA PROTEIN"/>
    <property type="match status" value="1"/>
</dbReference>
<feature type="transmembrane region" description="Helical" evidence="6">
    <location>
        <begin position="327"/>
        <end position="347"/>
    </location>
</feature>